<dbReference type="EMBL" id="GBEZ01015547">
    <property type="protein sequence ID" value="JAC70627.1"/>
    <property type="molecule type" value="Transcribed_RNA"/>
</dbReference>
<feature type="signal peptide" evidence="7">
    <location>
        <begin position="1"/>
        <end position="26"/>
    </location>
</feature>
<feature type="chain" id="PRO_5001609568" description="RHOMBOID-like protein" evidence="7">
    <location>
        <begin position="27"/>
        <end position="355"/>
    </location>
</feature>
<name>A0A061RCH9_9CHLO</name>
<dbReference type="PANTHER" id="PTHR22936">
    <property type="entry name" value="RHOMBOID-RELATED"/>
    <property type="match status" value="1"/>
</dbReference>
<keyword evidence="4 6" id="KW-1133">Transmembrane helix</keyword>
<feature type="transmembrane region" description="Helical" evidence="6">
    <location>
        <begin position="273"/>
        <end position="290"/>
    </location>
</feature>
<comment type="similarity">
    <text evidence="2 6">Belongs to the peptidase S54 family.</text>
</comment>
<evidence type="ECO:0000256" key="7">
    <source>
        <dbReference type="SAM" id="SignalP"/>
    </source>
</evidence>
<reference evidence="9" key="1">
    <citation type="submission" date="2014-05" db="EMBL/GenBank/DDBJ databases">
        <title>The transcriptome of the halophilic microalga Tetraselmis sp. GSL018 isolated from the Great Salt Lake, Utah.</title>
        <authorList>
            <person name="Jinkerson R.E."/>
            <person name="D'Adamo S."/>
            <person name="Posewitz M.C."/>
        </authorList>
    </citation>
    <scope>NUCLEOTIDE SEQUENCE</scope>
    <source>
        <strain evidence="9">GSL018</strain>
    </source>
</reference>
<dbReference type="InterPro" id="IPR002610">
    <property type="entry name" value="Peptidase_S54_rhomboid-like"/>
</dbReference>
<dbReference type="AlphaFoldDB" id="A0A061RCH9"/>
<feature type="transmembrane region" description="Helical" evidence="6">
    <location>
        <begin position="296"/>
        <end position="313"/>
    </location>
</feature>
<dbReference type="SUPFAM" id="SSF144091">
    <property type="entry name" value="Rhomboid-like"/>
    <property type="match status" value="1"/>
</dbReference>
<comment type="subcellular location">
    <subcellularLocation>
        <location evidence="1 6">Membrane</location>
        <topology evidence="1 6">Multi-pass membrane protein</topology>
    </subcellularLocation>
</comment>
<feature type="transmembrane region" description="Helical" evidence="6">
    <location>
        <begin position="240"/>
        <end position="261"/>
    </location>
</feature>
<dbReference type="InterPro" id="IPR035952">
    <property type="entry name" value="Rhomboid-like_sf"/>
</dbReference>
<feature type="transmembrane region" description="Helical" evidence="6">
    <location>
        <begin position="101"/>
        <end position="120"/>
    </location>
</feature>
<dbReference type="Gene3D" id="1.20.1540.10">
    <property type="entry name" value="Rhomboid-like"/>
    <property type="match status" value="1"/>
</dbReference>
<keyword evidence="5 6" id="KW-0472">Membrane</keyword>
<sequence length="355" mass="39689">MGGRSAWAAAVTTIITSSMMVRFAETMADRGAPPDERLYAVIRLECLLHDNPYKRRAITVLTSLIKGKRPTLGERLQVEVIITGERMLAWFTPAAMDHHRLYFSVAYMLVIVTTFFFMAGEYSVYSAIESGEEVKYGPHELMDLVSLQSSLETVFSREFLWEWGGRDAPGLMEAGGWTRWCTSVLLHNTFQHMLSNLLLTLALAFHLESKYGAWRISLLWVLSSSGGQLMSALFEDPCHLVVGASGGVFGMMGLFVADMVVNFQTIKRPILRCLLIIIFGIFFTVTLVNTDNVSHASHAGGLVCGLFLSFLFLPRLRVGYRWELILPALGACVLLAVFVCVPPYIYEVRYSEVVC</sequence>
<comment type="function">
    <text evidence="6">Serine protease involved in intramembrane proteolysis.</text>
</comment>
<dbReference type="GO" id="GO:0016020">
    <property type="term" value="C:membrane"/>
    <property type="evidence" value="ECO:0007669"/>
    <property type="project" value="UniProtKB-SubCell"/>
</dbReference>
<keyword evidence="6" id="KW-0645">Protease</keyword>
<evidence type="ECO:0000256" key="2">
    <source>
        <dbReference type="ARBA" id="ARBA00009045"/>
    </source>
</evidence>
<evidence type="ECO:0000256" key="5">
    <source>
        <dbReference type="ARBA" id="ARBA00023136"/>
    </source>
</evidence>
<dbReference type="InterPro" id="IPR022764">
    <property type="entry name" value="Peptidase_S54_rhomboid_dom"/>
</dbReference>
<keyword evidence="3 6" id="KW-0812">Transmembrane</keyword>
<dbReference type="GO" id="GO:0006508">
    <property type="term" value="P:proteolysis"/>
    <property type="evidence" value="ECO:0007669"/>
    <property type="project" value="UniProtKB-KW"/>
</dbReference>
<comment type="catalytic activity">
    <reaction evidence="6">
        <text>Cleaves type-1 transmembrane domains using a catalytic dyad composed of serine and histidine that are contributed by different transmembrane domains.</text>
        <dbReference type="EC" id="3.4.21.105"/>
    </reaction>
</comment>
<evidence type="ECO:0000256" key="6">
    <source>
        <dbReference type="RuleBase" id="RU362115"/>
    </source>
</evidence>
<dbReference type="EC" id="3.4.21.105" evidence="6"/>
<organism evidence="9">
    <name type="scientific">Tetraselmis sp. GSL018</name>
    <dbReference type="NCBI Taxonomy" id="582737"/>
    <lineage>
        <taxon>Eukaryota</taxon>
        <taxon>Viridiplantae</taxon>
        <taxon>Chlorophyta</taxon>
        <taxon>core chlorophytes</taxon>
        <taxon>Chlorodendrophyceae</taxon>
        <taxon>Chlorodendrales</taxon>
        <taxon>Chlorodendraceae</taxon>
        <taxon>Tetraselmis</taxon>
    </lineage>
</organism>
<protein>
    <recommendedName>
        <fullName evidence="6">RHOMBOID-like protein</fullName>
        <ecNumber evidence="6">3.4.21.105</ecNumber>
    </recommendedName>
</protein>
<keyword evidence="6" id="KW-0378">Hydrolase</keyword>
<keyword evidence="7" id="KW-0732">Signal</keyword>
<evidence type="ECO:0000313" key="9">
    <source>
        <dbReference type="EMBL" id="JAC70627.1"/>
    </source>
</evidence>
<evidence type="ECO:0000256" key="4">
    <source>
        <dbReference type="ARBA" id="ARBA00022989"/>
    </source>
</evidence>
<dbReference type="Pfam" id="PF01694">
    <property type="entry name" value="Rhomboid"/>
    <property type="match status" value="1"/>
</dbReference>
<dbReference type="PANTHER" id="PTHR22936:SF99">
    <property type="entry name" value="RHOMBOID-LIKE PROTEASE"/>
    <property type="match status" value="1"/>
</dbReference>
<evidence type="ECO:0000256" key="1">
    <source>
        <dbReference type="ARBA" id="ARBA00004141"/>
    </source>
</evidence>
<dbReference type="GO" id="GO:0004252">
    <property type="term" value="F:serine-type endopeptidase activity"/>
    <property type="evidence" value="ECO:0007669"/>
    <property type="project" value="InterPro"/>
</dbReference>
<accession>A0A061RCH9</accession>
<keyword evidence="6" id="KW-0720">Serine protease</keyword>
<gene>
    <name evidence="9" type="ORF">TSPGSL018_3732</name>
</gene>
<evidence type="ECO:0000256" key="3">
    <source>
        <dbReference type="ARBA" id="ARBA00022692"/>
    </source>
</evidence>
<evidence type="ECO:0000259" key="8">
    <source>
        <dbReference type="Pfam" id="PF01694"/>
    </source>
</evidence>
<feature type="transmembrane region" description="Helical" evidence="6">
    <location>
        <begin position="325"/>
        <end position="346"/>
    </location>
</feature>
<proteinExistence type="inferred from homology"/>
<feature type="domain" description="Peptidase S54 rhomboid" evidence="8">
    <location>
        <begin position="175"/>
        <end position="314"/>
    </location>
</feature>
<comment type="caution">
    <text evidence="6">Lacks conserved residue(s) required for the propagation of feature annotation.</text>
</comment>